<dbReference type="Proteomes" id="UP000316199">
    <property type="component" value="Unassembled WGS sequence"/>
</dbReference>
<evidence type="ECO:0000256" key="5">
    <source>
        <dbReference type="RuleBase" id="RU361279"/>
    </source>
</evidence>
<dbReference type="InterPro" id="IPR002698">
    <property type="entry name" value="FTHF_cligase"/>
</dbReference>
<sequence>MIIQTNRQCLRKSFRKHRRSLTRIAQGKTNEKVTKTIANRLFFQRASKVAFYLPFDGEVNPLYLCSLAHHLGKKCYMPQVSGRTLKFKQFIPNKTKLQKNEYNIFEPVGTEIISSETLDVVFMPLVAFDRDGNRIGMGQGYYDNTFSEKSRWGKKPLLIGLAHSFQETVLEPHTKDIPMDGVTTEKSFICCQGNANTLA</sequence>
<keyword evidence="5" id="KW-0479">Metal-binding</keyword>
<keyword evidence="5" id="KW-0460">Magnesium</keyword>
<evidence type="ECO:0000256" key="4">
    <source>
        <dbReference type="PIRSR" id="PIRSR006806-1"/>
    </source>
</evidence>
<reference evidence="6 7" key="1">
    <citation type="submission" date="2019-02" db="EMBL/GenBank/DDBJ databases">
        <title>Prokaryotic population dynamics and viral predation in marine succession experiment using metagenomics: the confinement effect.</title>
        <authorList>
            <person name="Haro-Moreno J.M."/>
            <person name="Rodriguez-Valera F."/>
            <person name="Lopez-Perez M."/>
        </authorList>
    </citation>
    <scope>NUCLEOTIDE SEQUENCE [LARGE SCALE GENOMIC DNA]</scope>
    <source>
        <strain evidence="6">MED-G157</strain>
    </source>
</reference>
<dbReference type="EMBL" id="SHAG01000001">
    <property type="protein sequence ID" value="RZO77666.1"/>
    <property type="molecule type" value="Genomic_DNA"/>
</dbReference>
<dbReference type="GO" id="GO:0009396">
    <property type="term" value="P:folic acid-containing compound biosynthetic process"/>
    <property type="evidence" value="ECO:0007669"/>
    <property type="project" value="TreeGrafter"/>
</dbReference>
<keyword evidence="2 4" id="KW-0547">Nucleotide-binding</keyword>
<dbReference type="GO" id="GO:0035999">
    <property type="term" value="P:tetrahydrofolate interconversion"/>
    <property type="evidence" value="ECO:0007669"/>
    <property type="project" value="TreeGrafter"/>
</dbReference>
<evidence type="ECO:0000313" key="6">
    <source>
        <dbReference type="EMBL" id="RZO77666.1"/>
    </source>
</evidence>
<dbReference type="GO" id="GO:0005524">
    <property type="term" value="F:ATP binding"/>
    <property type="evidence" value="ECO:0007669"/>
    <property type="project" value="UniProtKB-KW"/>
</dbReference>
<evidence type="ECO:0000256" key="1">
    <source>
        <dbReference type="ARBA" id="ARBA00010638"/>
    </source>
</evidence>
<evidence type="ECO:0000256" key="2">
    <source>
        <dbReference type="ARBA" id="ARBA00022741"/>
    </source>
</evidence>
<dbReference type="Gene3D" id="3.40.50.10420">
    <property type="entry name" value="NagB/RpiA/CoA transferase-like"/>
    <property type="match status" value="1"/>
</dbReference>
<dbReference type="EC" id="6.3.3.2" evidence="5"/>
<protein>
    <recommendedName>
        <fullName evidence="5">5-formyltetrahydrofolate cyclo-ligase</fullName>
        <ecNumber evidence="5">6.3.3.2</ecNumber>
    </recommendedName>
</protein>
<comment type="catalytic activity">
    <reaction evidence="5">
        <text>(6S)-5-formyl-5,6,7,8-tetrahydrofolate + ATP = (6R)-5,10-methenyltetrahydrofolate + ADP + phosphate</text>
        <dbReference type="Rhea" id="RHEA:10488"/>
        <dbReference type="ChEBI" id="CHEBI:30616"/>
        <dbReference type="ChEBI" id="CHEBI:43474"/>
        <dbReference type="ChEBI" id="CHEBI:57455"/>
        <dbReference type="ChEBI" id="CHEBI:57457"/>
        <dbReference type="ChEBI" id="CHEBI:456216"/>
        <dbReference type="EC" id="6.3.3.2"/>
    </reaction>
</comment>
<feature type="binding site" evidence="4">
    <location>
        <begin position="7"/>
        <end position="11"/>
    </location>
    <ligand>
        <name>ATP</name>
        <dbReference type="ChEBI" id="CHEBI:30616"/>
    </ligand>
</feature>
<dbReference type="GO" id="GO:0046872">
    <property type="term" value="F:metal ion binding"/>
    <property type="evidence" value="ECO:0007669"/>
    <property type="project" value="UniProtKB-KW"/>
</dbReference>
<dbReference type="AlphaFoldDB" id="A0A520S5B3"/>
<dbReference type="PIRSF" id="PIRSF006806">
    <property type="entry name" value="FTHF_cligase"/>
    <property type="match status" value="1"/>
</dbReference>
<accession>A0A520S5B3</accession>
<comment type="cofactor">
    <cofactor evidence="5">
        <name>Mg(2+)</name>
        <dbReference type="ChEBI" id="CHEBI:18420"/>
    </cofactor>
</comment>
<name>A0A520S5B3_9GAMM</name>
<comment type="caution">
    <text evidence="6">The sequence shown here is derived from an EMBL/GenBank/DDBJ whole genome shotgun (WGS) entry which is preliminary data.</text>
</comment>
<dbReference type="InterPro" id="IPR024185">
    <property type="entry name" value="FTHF_cligase-like_sf"/>
</dbReference>
<evidence type="ECO:0000256" key="3">
    <source>
        <dbReference type="ARBA" id="ARBA00022840"/>
    </source>
</evidence>
<feature type="binding site" evidence="4">
    <location>
        <position position="53"/>
    </location>
    <ligand>
        <name>substrate</name>
    </ligand>
</feature>
<keyword evidence="6" id="KW-0436">Ligase</keyword>
<evidence type="ECO:0000313" key="7">
    <source>
        <dbReference type="Proteomes" id="UP000316199"/>
    </source>
</evidence>
<gene>
    <name evidence="6" type="ORF">EVA68_00110</name>
</gene>
<feature type="binding site" evidence="4">
    <location>
        <position position="58"/>
    </location>
    <ligand>
        <name>substrate</name>
    </ligand>
</feature>
<dbReference type="InterPro" id="IPR037171">
    <property type="entry name" value="NagB/RpiA_transferase-like"/>
</dbReference>
<dbReference type="Pfam" id="PF01812">
    <property type="entry name" value="5-FTHF_cyc-lig"/>
    <property type="match status" value="1"/>
</dbReference>
<dbReference type="GO" id="GO:0030272">
    <property type="term" value="F:5-formyltetrahydrofolate cyclo-ligase activity"/>
    <property type="evidence" value="ECO:0007669"/>
    <property type="project" value="UniProtKB-EC"/>
</dbReference>
<dbReference type="PANTHER" id="PTHR23407">
    <property type="entry name" value="ATPASE INHIBITOR/5-FORMYLTETRAHYDROFOLATE CYCLO-LIGASE"/>
    <property type="match status" value="1"/>
</dbReference>
<dbReference type="PANTHER" id="PTHR23407:SF1">
    <property type="entry name" value="5-FORMYLTETRAHYDROFOLATE CYCLO-LIGASE"/>
    <property type="match status" value="1"/>
</dbReference>
<dbReference type="NCBIfam" id="TIGR02727">
    <property type="entry name" value="MTHFS_bact"/>
    <property type="match status" value="1"/>
</dbReference>
<dbReference type="SUPFAM" id="SSF100950">
    <property type="entry name" value="NagB/RpiA/CoA transferase-like"/>
    <property type="match status" value="1"/>
</dbReference>
<organism evidence="6 7">
    <name type="scientific">OM182 bacterium</name>
    <dbReference type="NCBI Taxonomy" id="2510334"/>
    <lineage>
        <taxon>Bacteria</taxon>
        <taxon>Pseudomonadati</taxon>
        <taxon>Pseudomonadota</taxon>
        <taxon>Gammaproteobacteria</taxon>
        <taxon>OMG group</taxon>
        <taxon>OM182 clade</taxon>
    </lineage>
</organism>
<feature type="binding site" evidence="4">
    <location>
        <begin position="134"/>
        <end position="142"/>
    </location>
    <ligand>
        <name>ATP</name>
        <dbReference type="ChEBI" id="CHEBI:30616"/>
    </ligand>
</feature>
<proteinExistence type="inferred from homology"/>
<comment type="similarity">
    <text evidence="1 5">Belongs to the 5-formyltetrahydrofolate cyclo-ligase family.</text>
</comment>
<keyword evidence="3 4" id="KW-0067">ATP-binding</keyword>